<dbReference type="PANTHER" id="PTHR13326">
    <property type="entry name" value="TRNA PSEUDOURIDINE SYNTHASE D"/>
    <property type="match status" value="1"/>
</dbReference>
<keyword evidence="3" id="KW-0413">Isomerase</keyword>
<dbReference type="InterPro" id="IPR027353">
    <property type="entry name" value="NET_dom"/>
</dbReference>
<feature type="region of interest" description="Disordered" evidence="5">
    <location>
        <begin position="668"/>
        <end position="716"/>
    </location>
</feature>
<evidence type="ECO:0000256" key="5">
    <source>
        <dbReference type="SAM" id="MobiDB-lite"/>
    </source>
</evidence>
<feature type="compositionally biased region" description="Polar residues" evidence="5">
    <location>
        <begin position="672"/>
        <end position="681"/>
    </location>
</feature>
<evidence type="ECO:0000256" key="4">
    <source>
        <dbReference type="ARBA" id="ARBA00036943"/>
    </source>
</evidence>
<dbReference type="Gene3D" id="3.30.2350.20">
    <property type="entry name" value="TruD, catalytic domain"/>
    <property type="match status" value="3"/>
</dbReference>
<comment type="caution">
    <text evidence="8">The sequence shown here is derived from an EMBL/GenBank/DDBJ whole genome shotgun (WGS) entry which is preliminary data.</text>
</comment>
<dbReference type="PROSITE" id="PS50984">
    <property type="entry name" value="TRUD"/>
    <property type="match status" value="1"/>
</dbReference>
<feature type="compositionally biased region" description="Low complexity" evidence="5">
    <location>
        <begin position="692"/>
        <end position="703"/>
    </location>
</feature>
<feature type="region of interest" description="Disordered" evidence="5">
    <location>
        <begin position="307"/>
        <end position="327"/>
    </location>
</feature>
<protein>
    <recommendedName>
        <fullName evidence="10">TRUD domain-containing protein</fullName>
    </recommendedName>
</protein>
<dbReference type="EMBL" id="CAKKLH010000287">
    <property type="protein sequence ID" value="CAH0108694.1"/>
    <property type="molecule type" value="Genomic_DNA"/>
</dbReference>
<dbReference type="OrthoDB" id="447290at2759"/>
<accession>A0A8J2WL16</accession>
<feature type="domain" description="NET" evidence="7">
    <location>
        <begin position="484"/>
        <end position="566"/>
    </location>
</feature>
<name>A0A8J2WL16_9CRUS</name>
<dbReference type="GO" id="GO:0009982">
    <property type="term" value="F:pseudouridine synthase activity"/>
    <property type="evidence" value="ECO:0007669"/>
    <property type="project" value="InterPro"/>
</dbReference>
<dbReference type="InterPro" id="IPR011760">
    <property type="entry name" value="PsdUridine_synth_TruD_insert"/>
</dbReference>
<keyword evidence="9" id="KW-1185">Reference proteome</keyword>
<comment type="catalytic activity">
    <reaction evidence="4">
        <text>a uridine in tRNA = a pseudouridine in tRNA</text>
        <dbReference type="Rhea" id="RHEA:54572"/>
        <dbReference type="Rhea" id="RHEA-COMP:13339"/>
        <dbReference type="Rhea" id="RHEA-COMP:13934"/>
        <dbReference type="ChEBI" id="CHEBI:65314"/>
        <dbReference type="ChEBI" id="CHEBI:65315"/>
    </reaction>
</comment>
<proteinExistence type="inferred from homology"/>
<dbReference type="Pfam" id="PF17035">
    <property type="entry name" value="BET"/>
    <property type="match status" value="1"/>
</dbReference>
<dbReference type="GO" id="GO:0008033">
    <property type="term" value="P:tRNA processing"/>
    <property type="evidence" value="ECO:0007669"/>
    <property type="project" value="UniProtKB-KW"/>
</dbReference>
<dbReference type="GO" id="GO:0005634">
    <property type="term" value="C:nucleus"/>
    <property type="evidence" value="ECO:0007669"/>
    <property type="project" value="TreeGrafter"/>
</dbReference>
<evidence type="ECO:0000313" key="9">
    <source>
        <dbReference type="Proteomes" id="UP000789390"/>
    </source>
</evidence>
<evidence type="ECO:0000259" key="7">
    <source>
        <dbReference type="PROSITE" id="PS51525"/>
    </source>
</evidence>
<gene>
    <name evidence="8" type="ORF">DGAL_LOCUS12091</name>
</gene>
<dbReference type="PIRSF" id="PIRSF037016">
    <property type="entry name" value="Pseudouridin_synth_euk_prd"/>
    <property type="match status" value="1"/>
</dbReference>
<feature type="domain" description="TRUD" evidence="6">
    <location>
        <begin position="188"/>
        <end position="405"/>
    </location>
</feature>
<dbReference type="GO" id="GO:0001522">
    <property type="term" value="P:pseudouridine synthesis"/>
    <property type="evidence" value="ECO:0007669"/>
    <property type="project" value="InterPro"/>
</dbReference>
<comment type="similarity">
    <text evidence="1">Belongs to the pseudouridine synthase TruD family.</text>
</comment>
<dbReference type="InterPro" id="IPR001656">
    <property type="entry name" value="PsdUridine_synth_TruD"/>
</dbReference>
<organism evidence="8 9">
    <name type="scientific">Daphnia galeata</name>
    <dbReference type="NCBI Taxonomy" id="27404"/>
    <lineage>
        <taxon>Eukaryota</taxon>
        <taxon>Metazoa</taxon>
        <taxon>Ecdysozoa</taxon>
        <taxon>Arthropoda</taxon>
        <taxon>Crustacea</taxon>
        <taxon>Branchiopoda</taxon>
        <taxon>Diplostraca</taxon>
        <taxon>Cladocera</taxon>
        <taxon>Anomopoda</taxon>
        <taxon>Daphniidae</taxon>
        <taxon>Daphnia</taxon>
    </lineage>
</organism>
<dbReference type="Proteomes" id="UP000789390">
    <property type="component" value="Unassembled WGS sequence"/>
</dbReference>
<dbReference type="Pfam" id="PF01142">
    <property type="entry name" value="TruD"/>
    <property type="match status" value="2"/>
</dbReference>
<evidence type="ECO:0000256" key="2">
    <source>
        <dbReference type="ARBA" id="ARBA00022694"/>
    </source>
</evidence>
<dbReference type="Gene3D" id="1.20.1270.220">
    <property type="match status" value="1"/>
</dbReference>
<dbReference type="CDD" id="cd02576">
    <property type="entry name" value="PseudoU_synth_ScPUS7"/>
    <property type="match status" value="1"/>
</dbReference>
<dbReference type="AlphaFoldDB" id="A0A8J2WL16"/>
<dbReference type="PROSITE" id="PS51525">
    <property type="entry name" value="NET"/>
    <property type="match status" value="1"/>
</dbReference>
<dbReference type="InterPro" id="IPR038336">
    <property type="entry name" value="NET_sf"/>
</dbReference>
<evidence type="ECO:0000259" key="6">
    <source>
        <dbReference type="PROSITE" id="PS50984"/>
    </source>
</evidence>
<evidence type="ECO:0000256" key="1">
    <source>
        <dbReference type="ARBA" id="ARBA00007953"/>
    </source>
</evidence>
<dbReference type="SUPFAM" id="SSF55120">
    <property type="entry name" value="Pseudouridine synthase"/>
    <property type="match status" value="1"/>
</dbReference>
<dbReference type="InterPro" id="IPR042214">
    <property type="entry name" value="TruD_catalytic"/>
</dbReference>
<dbReference type="PANTHER" id="PTHR13326:SF31">
    <property type="entry name" value="PSEUDOURIDYLATE SYNTHASE 7 HOMOLOG"/>
    <property type="match status" value="1"/>
</dbReference>
<dbReference type="InterPro" id="IPR020103">
    <property type="entry name" value="PsdUridine_synth_cat_dom_sf"/>
</dbReference>
<dbReference type="GO" id="GO:0003723">
    <property type="term" value="F:RNA binding"/>
    <property type="evidence" value="ECO:0007669"/>
    <property type="project" value="InterPro"/>
</dbReference>
<evidence type="ECO:0000256" key="3">
    <source>
        <dbReference type="ARBA" id="ARBA00023235"/>
    </source>
</evidence>
<sequence length="716" mass="81690">MEAQVCLKGFVKRGKNIFSKYEVHEISMDGKIVHLTDLHQQLISKNKEERLSMVRKGKDSKVPLQPLYSEFVLYMEHRDTSSVEAKSVLTEFAKKNKMTSLTFNTTDSKHEKRSITCQLVTANKNLDPKKLKCDLKLDCKVAFGNFTLTDKPLQQGSLRGNRYDVALRNVIGDKSQIEENLKSLKENGFINYYGTECFETMTHFIGKLLLNQWKEAIDLILEEFQGQHQFHSMETQLLCYTEKNGKDLVGALNTIPFEMRLSYIHAYQSFIWNSIVSKRIAVFGVKPILGDLVYGRNIDGNNTKSTSEMCDDGPQEKMESDSCNSSNQAEDSHLNIVLIDENNIHYYTIDDVVLPLPGYGVIHPANQVVTWYKEILLADGLSEMDFKRSAKNYSLPGEYRQLISKPSDFNWKFVCYNNPTEKLLLSDLDRLERTQSLHTVTVKKRKNRSSQRWVLEPTVIKIVRIRQFQIRLSLQNLFCLLQLIQKTKSTINRCPTQKKRQLSSAIRTLPGKQLGRVVHIFRSLEPKLGGSDPDEAVLDLEKLQPITLRTLEKYVKSCLTMKPSKTYEKNPSDEGKERLEKERFTAVKVNCNENVKDGNCFSETTSEIGLRSSSSPALIDLETGGDFLGLVLEFNLPPSSYASMVITELMKVDNSAVLKKENDHSEHFSQAAIESSDSVQVSRKKQSKMLQSSIVSENTSSSESSRKPREKQFKFN</sequence>
<keyword evidence="2" id="KW-0819">tRNA processing</keyword>
<evidence type="ECO:0000313" key="8">
    <source>
        <dbReference type="EMBL" id="CAH0108694.1"/>
    </source>
</evidence>
<feature type="compositionally biased region" description="Basic and acidic residues" evidence="5">
    <location>
        <begin position="704"/>
        <end position="716"/>
    </location>
</feature>
<reference evidence="8" key="1">
    <citation type="submission" date="2021-11" db="EMBL/GenBank/DDBJ databases">
        <authorList>
            <person name="Schell T."/>
        </authorList>
    </citation>
    <scope>NUCLEOTIDE SEQUENCE</scope>
    <source>
        <strain evidence="8">M5</strain>
    </source>
</reference>
<evidence type="ECO:0008006" key="10">
    <source>
        <dbReference type="Google" id="ProtNLM"/>
    </source>
</evidence>